<keyword evidence="3" id="KW-1003">Cell membrane</keyword>
<proteinExistence type="inferred from homology"/>
<evidence type="ECO:0000313" key="11">
    <source>
        <dbReference type="EMBL" id="KAE8721072.1"/>
    </source>
</evidence>
<feature type="chain" id="PRO_5025656239" evidence="9">
    <location>
        <begin position="31"/>
        <end position="185"/>
    </location>
</feature>
<keyword evidence="7" id="KW-0325">Glycoprotein</keyword>
<comment type="caution">
    <text evidence="11">The sequence shown here is derived from an EMBL/GenBank/DDBJ whole genome shotgun (WGS) entry which is preliminary data.</text>
</comment>
<organism evidence="11 12">
    <name type="scientific">Hibiscus syriacus</name>
    <name type="common">Rose of Sharon</name>
    <dbReference type="NCBI Taxonomy" id="106335"/>
    <lineage>
        <taxon>Eukaryota</taxon>
        <taxon>Viridiplantae</taxon>
        <taxon>Streptophyta</taxon>
        <taxon>Embryophyta</taxon>
        <taxon>Tracheophyta</taxon>
        <taxon>Spermatophyta</taxon>
        <taxon>Magnoliopsida</taxon>
        <taxon>eudicotyledons</taxon>
        <taxon>Gunneridae</taxon>
        <taxon>Pentapetalae</taxon>
        <taxon>rosids</taxon>
        <taxon>malvids</taxon>
        <taxon>Malvales</taxon>
        <taxon>Malvaceae</taxon>
        <taxon>Malvoideae</taxon>
        <taxon>Hibiscus</taxon>
    </lineage>
</organism>
<evidence type="ECO:0000256" key="3">
    <source>
        <dbReference type="ARBA" id="ARBA00022475"/>
    </source>
</evidence>
<keyword evidence="8" id="KW-0449">Lipoprotein</keyword>
<dbReference type="AlphaFoldDB" id="A0A6A3C1J7"/>
<dbReference type="PANTHER" id="PTHR33044">
    <property type="entry name" value="BIFUNCTIONAL INHIBITOR/LIPID-TRANSFER PROTEIN/SEED STORAGE 2S ALBUMIN SUPERFAMILY PROTEIN-RELATED"/>
    <property type="match status" value="1"/>
</dbReference>
<accession>A0A6A3C1J7</accession>
<evidence type="ECO:0000259" key="10">
    <source>
        <dbReference type="SMART" id="SM00499"/>
    </source>
</evidence>
<sequence length="185" mass="19259">MAVSQAVSAFIMQMFLVAGLFLSQSPMTPGQGPTVSDCSPRLVALVPCAPFVQGNAQRPAQSCCDNLDQLYGLQPACLCLLLNDTTLSAFPINRTLAVQLPILCKLQANTTVCSGLSQVSLGTNHTPVAASSPMVNPNVPAAPRPNIMGLGLGRSNAGRFKTHDDLLAVAVILVSKLALDAGFLV</sequence>
<dbReference type="Gene3D" id="1.10.110.10">
    <property type="entry name" value="Plant lipid-transfer and hydrophobic proteins"/>
    <property type="match status" value="1"/>
</dbReference>
<dbReference type="GO" id="GO:0098552">
    <property type="term" value="C:side of membrane"/>
    <property type="evidence" value="ECO:0007669"/>
    <property type="project" value="UniProtKB-KW"/>
</dbReference>
<evidence type="ECO:0000313" key="12">
    <source>
        <dbReference type="Proteomes" id="UP000436088"/>
    </source>
</evidence>
<evidence type="ECO:0000256" key="8">
    <source>
        <dbReference type="ARBA" id="ARBA00023288"/>
    </source>
</evidence>
<keyword evidence="4" id="KW-0336">GPI-anchor</keyword>
<evidence type="ECO:0000256" key="7">
    <source>
        <dbReference type="ARBA" id="ARBA00023180"/>
    </source>
</evidence>
<dbReference type="SUPFAM" id="SSF47699">
    <property type="entry name" value="Bifunctional inhibitor/lipid-transfer protein/seed storage 2S albumin"/>
    <property type="match status" value="1"/>
</dbReference>
<evidence type="ECO:0000256" key="4">
    <source>
        <dbReference type="ARBA" id="ARBA00022622"/>
    </source>
</evidence>
<dbReference type="InterPro" id="IPR036312">
    <property type="entry name" value="Bifun_inhib/LTP/seed_sf"/>
</dbReference>
<dbReference type="InterPro" id="IPR043325">
    <property type="entry name" value="LTSS"/>
</dbReference>
<dbReference type="Proteomes" id="UP000436088">
    <property type="component" value="Unassembled WGS sequence"/>
</dbReference>
<comment type="similarity">
    <text evidence="2">Belongs to the plant LTP family.</text>
</comment>
<dbReference type="CDD" id="cd00010">
    <property type="entry name" value="AAI_LTSS"/>
    <property type="match status" value="1"/>
</dbReference>
<keyword evidence="12" id="KW-1185">Reference proteome</keyword>
<evidence type="ECO:0000256" key="5">
    <source>
        <dbReference type="ARBA" id="ARBA00022729"/>
    </source>
</evidence>
<dbReference type="SMART" id="SM00499">
    <property type="entry name" value="AAI"/>
    <property type="match status" value="1"/>
</dbReference>
<gene>
    <name evidence="11" type="ORF">F3Y22_tig00016885pilonHSYRG00003</name>
</gene>
<dbReference type="OrthoDB" id="664243at2759"/>
<keyword evidence="5 9" id="KW-0732">Signal</keyword>
<keyword evidence="6" id="KW-1015">Disulfide bond</keyword>
<evidence type="ECO:0000256" key="6">
    <source>
        <dbReference type="ARBA" id="ARBA00023157"/>
    </source>
</evidence>
<dbReference type="InterPro" id="IPR016140">
    <property type="entry name" value="Bifunc_inhib/LTP/seed_store"/>
</dbReference>
<keyword evidence="4" id="KW-0472">Membrane</keyword>
<protein>
    <submittedName>
        <fullName evidence="11">AT-rich interactive domain-containing protein 5A</fullName>
    </submittedName>
</protein>
<dbReference type="GO" id="GO:0005886">
    <property type="term" value="C:plasma membrane"/>
    <property type="evidence" value="ECO:0007669"/>
    <property type="project" value="UniProtKB-SubCell"/>
</dbReference>
<evidence type="ECO:0000256" key="2">
    <source>
        <dbReference type="ARBA" id="ARBA00009748"/>
    </source>
</evidence>
<reference evidence="11" key="1">
    <citation type="submission" date="2019-09" db="EMBL/GenBank/DDBJ databases">
        <title>Draft genome information of white flower Hibiscus syriacus.</title>
        <authorList>
            <person name="Kim Y.-M."/>
        </authorList>
    </citation>
    <scope>NUCLEOTIDE SEQUENCE [LARGE SCALE GENOMIC DNA]</scope>
    <source>
        <strain evidence="11">YM2019G1</strain>
    </source>
</reference>
<comment type="subcellular location">
    <subcellularLocation>
        <location evidence="1">Cell membrane</location>
        <topology evidence="1">Lipid-anchor</topology>
        <topology evidence="1">GPI-anchor</topology>
    </subcellularLocation>
</comment>
<evidence type="ECO:0000256" key="1">
    <source>
        <dbReference type="ARBA" id="ARBA00004609"/>
    </source>
</evidence>
<dbReference type="Pfam" id="PF14368">
    <property type="entry name" value="LTP_2"/>
    <property type="match status" value="1"/>
</dbReference>
<evidence type="ECO:0000256" key="9">
    <source>
        <dbReference type="SAM" id="SignalP"/>
    </source>
</evidence>
<feature type="domain" description="Bifunctional inhibitor/plant lipid transfer protein/seed storage helical" evidence="10">
    <location>
        <begin position="38"/>
        <end position="113"/>
    </location>
</feature>
<feature type="signal peptide" evidence="9">
    <location>
        <begin position="1"/>
        <end position="30"/>
    </location>
</feature>
<name>A0A6A3C1J7_HIBSY</name>
<dbReference type="EMBL" id="VEPZ02000645">
    <property type="protein sequence ID" value="KAE8721072.1"/>
    <property type="molecule type" value="Genomic_DNA"/>
</dbReference>